<gene>
    <name evidence="2" type="ORF">HLH33_08250</name>
</gene>
<comment type="caution">
    <text evidence="2">The sequence shown here is derived from an EMBL/GenBank/DDBJ whole genome shotgun (WGS) entry which is preliminary data.</text>
</comment>
<accession>A0A7W4FEK6</accession>
<dbReference type="Proteomes" id="UP000550787">
    <property type="component" value="Unassembled WGS sequence"/>
</dbReference>
<organism evidence="2 3">
    <name type="scientific">Gluconacetobacter diazotrophicus</name>
    <name type="common">Acetobacter diazotrophicus</name>
    <dbReference type="NCBI Taxonomy" id="33996"/>
    <lineage>
        <taxon>Bacteria</taxon>
        <taxon>Pseudomonadati</taxon>
        <taxon>Pseudomonadota</taxon>
        <taxon>Alphaproteobacteria</taxon>
        <taxon>Acetobacterales</taxon>
        <taxon>Acetobacteraceae</taxon>
        <taxon>Gluconacetobacter</taxon>
    </lineage>
</organism>
<dbReference type="AlphaFoldDB" id="A0A7W4FEK6"/>
<name>A0A7W4FEK6_GLUDI</name>
<reference evidence="2 3" key="1">
    <citation type="submission" date="2020-04" db="EMBL/GenBank/DDBJ databases">
        <title>Description of novel Gluconacetobacter.</title>
        <authorList>
            <person name="Sombolestani A."/>
        </authorList>
    </citation>
    <scope>NUCLEOTIDE SEQUENCE [LARGE SCALE GENOMIC DNA]</scope>
    <source>
        <strain evidence="2 3">LMG 7603</strain>
    </source>
</reference>
<dbReference type="InterPro" id="IPR014982">
    <property type="entry name" value="GSCFA"/>
</dbReference>
<proteinExistence type="predicted"/>
<protein>
    <recommendedName>
        <fullName evidence="1">GSCFA domain-containing protein</fullName>
    </recommendedName>
</protein>
<evidence type="ECO:0000313" key="2">
    <source>
        <dbReference type="EMBL" id="MBB2156300.1"/>
    </source>
</evidence>
<sequence>MSPEPKGVFKDDDYDFINFRVSEIVDDMQAAIMTICEANPVSRFILTVSPVPLIATYCNRHVLVSNTYSKACLRVAAEELSMSIPDVAYFPSYEIIAGLTTAPGYYLSGLRSISPFGIEHVMRAFFLGIASTNFSILTLG</sequence>
<evidence type="ECO:0000313" key="3">
    <source>
        <dbReference type="Proteomes" id="UP000550787"/>
    </source>
</evidence>
<feature type="domain" description="GSCFA" evidence="1">
    <location>
        <begin position="12"/>
        <end position="125"/>
    </location>
</feature>
<evidence type="ECO:0000259" key="1">
    <source>
        <dbReference type="Pfam" id="PF08885"/>
    </source>
</evidence>
<dbReference type="Pfam" id="PF08885">
    <property type="entry name" value="GSCFA"/>
    <property type="match status" value="1"/>
</dbReference>
<dbReference type="EMBL" id="JABEQG010000012">
    <property type="protein sequence ID" value="MBB2156300.1"/>
    <property type="molecule type" value="Genomic_DNA"/>
</dbReference>